<evidence type="ECO:0000313" key="3">
    <source>
        <dbReference type="Proteomes" id="UP000652761"/>
    </source>
</evidence>
<name>A0A843U4I6_COLES</name>
<proteinExistence type="predicted"/>
<keyword evidence="3" id="KW-1185">Reference proteome</keyword>
<dbReference type="AlphaFoldDB" id="A0A843U4I6"/>
<evidence type="ECO:0000256" key="1">
    <source>
        <dbReference type="SAM" id="MobiDB-lite"/>
    </source>
</evidence>
<gene>
    <name evidence="2" type="ORF">Taro_010757</name>
</gene>
<comment type="caution">
    <text evidence="2">The sequence shown here is derived from an EMBL/GenBank/DDBJ whole genome shotgun (WGS) entry which is preliminary data.</text>
</comment>
<sequence>MQGHAMRAAWAAPCRGGAAENRTADPVIDFRHRRNRLAGLRTTRGGVGTTSRRKLGGSCFASPEEMMVRPPSPSPEDLCGTGEAGPWAAPDSLARHTVHRPWDEEDEPVAQGP</sequence>
<feature type="region of interest" description="Disordered" evidence="1">
    <location>
        <begin position="40"/>
        <end position="113"/>
    </location>
</feature>
<dbReference type="EMBL" id="NMUH01000394">
    <property type="protein sequence ID" value="MQL78345.1"/>
    <property type="molecule type" value="Genomic_DNA"/>
</dbReference>
<protein>
    <submittedName>
        <fullName evidence="2">Uncharacterized protein</fullName>
    </submittedName>
</protein>
<evidence type="ECO:0000313" key="2">
    <source>
        <dbReference type="EMBL" id="MQL78345.1"/>
    </source>
</evidence>
<organism evidence="2 3">
    <name type="scientific">Colocasia esculenta</name>
    <name type="common">Wild taro</name>
    <name type="synonym">Arum esculentum</name>
    <dbReference type="NCBI Taxonomy" id="4460"/>
    <lineage>
        <taxon>Eukaryota</taxon>
        <taxon>Viridiplantae</taxon>
        <taxon>Streptophyta</taxon>
        <taxon>Embryophyta</taxon>
        <taxon>Tracheophyta</taxon>
        <taxon>Spermatophyta</taxon>
        <taxon>Magnoliopsida</taxon>
        <taxon>Liliopsida</taxon>
        <taxon>Araceae</taxon>
        <taxon>Aroideae</taxon>
        <taxon>Colocasieae</taxon>
        <taxon>Colocasia</taxon>
    </lineage>
</organism>
<dbReference type="Proteomes" id="UP000652761">
    <property type="component" value="Unassembled WGS sequence"/>
</dbReference>
<feature type="compositionally biased region" description="Acidic residues" evidence="1">
    <location>
        <begin position="103"/>
        <end position="113"/>
    </location>
</feature>
<reference evidence="2" key="1">
    <citation type="submission" date="2017-07" db="EMBL/GenBank/DDBJ databases">
        <title>Taro Niue Genome Assembly and Annotation.</title>
        <authorList>
            <person name="Atibalentja N."/>
            <person name="Keating K."/>
            <person name="Fields C.J."/>
        </authorList>
    </citation>
    <scope>NUCLEOTIDE SEQUENCE</scope>
    <source>
        <strain evidence="2">Niue_2</strain>
        <tissue evidence="2">Leaf</tissue>
    </source>
</reference>
<accession>A0A843U4I6</accession>